<keyword evidence="4 6" id="KW-0255">Endonuclease</keyword>
<evidence type="ECO:0000256" key="1">
    <source>
        <dbReference type="ARBA" id="ARBA00022490"/>
    </source>
</evidence>
<comment type="caution">
    <text evidence="8">The sequence shown here is derived from an EMBL/GenBank/DDBJ whole genome shotgun (WGS) entry which is preliminary data.</text>
</comment>
<dbReference type="RefSeq" id="WP_227229325.1">
    <property type="nucleotide sequence ID" value="NZ_JAJCVJ010000001.1"/>
</dbReference>
<reference evidence="8 9" key="1">
    <citation type="journal article" date="2019" name="Int. J. Syst. Evol. Microbiol.">
        <title>The Global Catalogue of Microorganisms (GCM) 10K type strain sequencing project: providing services to taxonomists for standard genome sequencing and annotation.</title>
        <authorList>
            <consortium name="The Broad Institute Genomics Platform"/>
            <consortium name="The Broad Institute Genome Sequencing Center for Infectious Disease"/>
            <person name="Wu L."/>
            <person name="Ma J."/>
        </authorList>
    </citation>
    <scope>NUCLEOTIDE SEQUENCE [LARGE SCALE GENOMIC DNA]</scope>
    <source>
        <strain evidence="8 9">CGMCC 1.12237</strain>
    </source>
</reference>
<sequence>MYEAVAPYPEGESTASRYALTASEYGFDGVVCRRTRPTDAPESEPATADIRSEFGVDVVDAVEIDADDPQSASGSVGNYRPKTTLLCVRGGTDAVNRYAVEAERVDVLTRPFADGGDVNHVLAKAAATNGVRIAFELGPVLRSDGGRRVQHLKKLRKLRELVRQYDTPFVVTGSPRSHLELRAPRELRAVGETIGFDPEEIESGLAEWGRLADRNRERASEEFIAPGVKRGKHEEDT</sequence>
<comment type="function">
    <text evidence="6">Part of ribonuclease P, a protein complex that generates mature tRNA molecules by cleaving their 5'-ends.</text>
</comment>
<protein>
    <recommendedName>
        <fullName evidence="6">Ribonuclease P protein component 3</fullName>
        <shortName evidence="6">RNase P component 3</shortName>
        <ecNumber evidence="6">3.1.26.5</ecNumber>
    </recommendedName>
    <alternativeName>
        <fullName evidence="6">Rpp30</fullName>
    </alternativeName>
</protein>
<dbReference type="HAMAP" id="MF_00756">
    <property type="entry name" value="RNase_P_3"/>
    <property type="match status" value="1"/>
</dbReference>
<dbReference type="SUPFAM" id="SSF89550">
    <property type="entry name" value="PHP domain-like"/>
    <property type="match status" value="1"/>
</dbReference>
<keyword evidence="3 6" id="KW-0540">Nuclease</keyword>
<keyword evidence="1 6" id="KW-0963">Cytoplasm</keyword>
<gene>
    <name evidence="6" type="primary">rnp3</name>
    <name evidence="8" type="ORF">ACFPJ5_00400</name>
</gene>
<dbReference type="GO" id="GO:0030677">
    <property type="term" value="C:ribonuclease P complex"/>
    <property type="evidence" value="ECO:0007669"/>
    <property type="project" value="UniProtKB-UniRule"/>
</dbReference>
<dbReference type="InterPro" id="IPR002738">
    <property type="entry name" value="RNase_P_p30"/>
</dbReference>
<organism evidence="8 9">
    <name type="scientific">Salinirubrum litoreum</name>
    <dbReference type="NCBI Taxonomy" id="1126234"/>
    <lineage>
        <taxon>Archaea</taxon>
        <taxon>Methanobacteriati</taxon>
        <taxon>Methanobacteriota</taxon>
        <taxon>Stenosarchaea group</taxon>
        <taxon>Halobacteria</taxon>
        <taxon>Halobacteriales</taxon>
        <taxon>Haloferacaceae</taxon>
        <taxon>Salinirubrum</taxon>
    </lineage>
</organism>
<evidence type="ECO:0000256" key="5">
    <source>
        <dbReference type="ARBA" id="ARBA00022801"/>
    </source>
</evidence>
<evidence type="ECO:0000256" key="6">
    <source>
        <dbReference type="HAMAP-Rule" id="MF_00756"/>
    </source>
</evidence>
<dbReference type="GO" id="GO:0005737">
    <property type="term" value="C:cytoplasm"/>
    <property type="evidence" value="ECO:0007669"/>
    <property type="project" value="UniProtKB-SubCell"/>
</dbReference>
<dbReference type="Pfam" id="PF01876">
    <property type="entry name" value="RNase_P_p30"/>
    <property type="match status" value="1"/>
</dbReference>
<dbReference type="InterPro" id="IPR023539">
    <property type="entry name" value="RNase_P_comp-3_arc"/>
</dbReference>
<evidence type="ECO:0000313" key="9">
    <source>
        <dbReference type="Proteomes" id="UP001596201"/>
    </source>
</evidence>
<dbReference type="InterPro" id="IPR016195">
    <property type="entry name" value="Pol/histidinol_Pase-like"/>
</dbReference>
<evidence type="ECO:0000256" key="2">
    <source>
        <dbReference type="ARBA" id="ARBA00022694"/>
    </source>
</evidence>
<keyword evidence="9" id="KW-1185">Reference proteome</keyword>
<dbReference type="Gene3D" id="3.20.20.140">
    <property type="entry name" value="Metal-dependent hydrolases"/>
    <property type="match status" value="1"/>
</dbReference>
<evidence type="ECO:0000256" key="4">
    <source>
        <dbReference type="ARBA" id="ARBA00022759"/>
    </source>
</evidence>
<dbReference type="AlphaFoldDB" id="A0ABD5R685"/>
<feature type="region of interest" description="Disordered" evidence="7">
    <location>
        <begin position="215"/>
        <end position="237"/>
    </location>
</feature>
<dbReference type="EC" id="3.1.26.5" evidence="6"/>
<name>A0ABD5R685_9EURY</name>
<keyword evidence="5 6" id="KW-0378">Hydrolase</keyword>
<evidence type="ECO:0000256" key="7">
    <source>
        <dbReference type="SAM" id="MobiDB-lite"/>
    </source>
</evidence>
<comment type="subcellular location">
    <subcellularLocation>
        <location evidence="6">Cytoplasm</location>
    </subcellularLocation>
</comment>
<dbReference type="EMBL" id="JBHSKX010000001">
    <property type="protein sequence ID" value="MFC5365381.1"/>
    <property type="molecule type" value="Genomic_DNA"/>
</dbReference>
<keyword evidence="2 6" id="KW-0819">tRNA processing</keyword>
<evidence type="ECO:0000256" key="3">
    <source>
        <dbReference type="ARBA" id="ARBA00022722"/>
    </source>
</evidence>
<dbReference type="GO" id="GO:0001682">
    <property type="term" value="P:tRNA 5'-leader removal"/>
    <property type="evidence" value="ECO:0007669"/>
    <property type="project" value="UniProtKB-UniRule"/>
</dbReference>
<comment type="subunit">
    <text evidence="6">Consists of a catalytic RNA component and at least 4-5 protein subunits.</text>
</comment>
<accession>A0ABD5R685</accession>
<comment type="similarity">
    <text evidence="6">Belongs to the eukaryotic/archaeal RNase P protein component 3 family.</text>
</comment>
<proteinExistence type="inferred from homology"/>
<dbReference type="GO" id="GO:0004526">
    <property type="term" value="F:ribonuclease P activity"/>
    <property type="evidence" value="ECO:0007669"/>
    <property type="project" value="UniProtKB-UniRule"/>
</dbReference>
<dbReference type="Proteomes" id="UP001596201">
    <property type="component" value="Unassembled WGS sequence"/>
</dbReference>
<evidence type="ECO:0000313" key="8">
    <source>
        <dbReference type="EMBL" id="MFC5365381.1"/>
    </source>
</evidence>
<comment type="catalytic activity">
    <reaction evidence="6">
        <text>Endonucleolytic cleavage of RNA, removing 5'-extranucleotides from tRNA precursor.</text>
        <dbReference type="EC" id="3.1.26.5"/>
    </reaction>
</comment>